<name>A0A8H7AJJ8_9EURO</name>
<gene>
    <name evidence="1" type="ORF">GJ744_006789</name>
</gene>
<dbReference type="Proteomes" id="UP000606974">
    <property type="component" value="Unassembled WGS sequence"/>
</dbReference>
<organism evidence="1 2">
    <name type="scientific">Endocarpon pusillum</name>
    <dbReference type="NCBI Taxonomy" id="364733"/>
    <lineage>
        <taxon>Eukaryota</taxon>
        <taxon>Fungi</taxon>
        <taxon>Dikarya</taxon>
        <taxon>Ascomycota</taxon>
        <taxon>Pezizomycotina</taxon>
        <taxon>Eurotiomycetes</taxon>
        <taxon>Chaetothyriomycetidae</taxon>
        <taxon>Verrucariales</taxon>
        <taxon>Verrucariaceae</taxon>
        <taxon>Endocarpon</taxon>
    </lineage>
</organism>
<evidence type="ECO:0000313" key="1">
    <source>
        <dbReference type="EMBL" id="KAF7510293.1"/>
    </source>
</evidence>
<protein>
    <submittedName>
        <fullName evidence="1">Uncharacterized protein</fullName>
    </submittedName>
</protein>
<evidence type="ECO:0000313" key="2">
    <source>
        <dbReference type="Proteomes" id="UP000606974"/>
    </source>
</evidence>
<dbReference type="AlphaFoldDB" id="A0A8H7AJJ8"/>
<keyword evidence="2" id="KW-1185">Reference proteome</keyword>
<sequence length="62" mass="6633">MHRWDLSSLCPSAELACDTISGSDVVGETSCIETGIAIQFLEANELSDFAVNPVTAALYTRL</sequence>
<reference evidence="1" key="1">
    <citation type="submission" date="2020-02" db="EMBL/GenBank/DDBJ databases">
        <authorList>
            <person name="Palmer J.M."/>
        </authorList>
    </citation>
    <scope>NUCLEOTIDE SEQUENCE</scope>
    <source>
        <strain evidence="1">EPUS1.4</strain>
        <tissue evidence="1">Thallus</tissue>
    </source>
</reference>
<proteinExistence type="predicted"/>
<comment type="caution">
    <text evidence="1">The sequence shown here is derived from an EMBL/GenBank/DDBJ whole genome shotgun (WGS) entry which is preliminary data.</text>
</comment>
<accession>A0A8H7AJJ8</accession>
<dbReference type="EMBL" id="JAACFV010000031">
    <property type="protein sequence ID" value="KAF7510293.1"/>
    <property type="molecule type" value="Genomic_DNA"/>
</dbReference>